<comment type="caution">
    <text evidence="1">The sequence shown here is derived from an EMBL/GenBank/DDBJ whole genome shotgun (WGS) entry which is preliminary data.</text>
</comment>
<dbReference type="OrthoDB" id="3231004at2759"/>
<sequence>MIGQIRVPYADGMTEGQGFNSYLQQTCVYDAVTVDTTGGSDTPVDITYESTEIKDYKFRGPEDEKKLTSLPCSALLKTLDISAGAGVSGWGTETKIDSKFLNRTEIKKSLITYVVKVDTQRQPSRRSKYTFNWKESSDPQGKYGDRFISDFVKGGALFARVSIIINENSTSQELKVAAKTAFKVYGANVEITSEINKAIQKIQRTSEVKIYLHYVGTPTEMQLSDGAEDDMVRLKQVADAFYKRAPKQGYRRFALLEKYTNIPNFNGEFQPLDYAEAEDRSWAIFNAFTKCLVIQNMIRAIDSSHYTSGRTGRDKLDTKVSKQLQAYRSWVNEVSKNPQKAESPPENDPEALQTEVLLAVKKKKFIAQSIVMANNLKTHFIDDYQHPRAKQLFSFEAYDFDQVMATTKVIFGKSSNGNRYICLMGRKSITPGYEQVSQLWGFEENMKDIVDGKVIVDPIAEMGVIKLDLQDATPRHDDDFSFYVKKV</sequence>
<keyword evidence="2" id="KW-1185">Reference proteome</keyword>
<name>A0A9N9VL69_9HYPO</name>
<proteinExistence type="predicted"/>
<protein>
    <submittedName>
        <fullName evidence="1">Uncharacterized protein</fullName>
    </submittedName>
</protein>
<dbReference type="AlphaFoldDB" id="A0A9N9VL69"/>
<accession>A0A9N9VL69</accession>
<evidence type="ECO:0000313" key="1">
    <source>
        <dbReference type="EMBL" id="CAH0025880.1"/>
    </source>
</evidence>
<evidence type="ECO:0000313" key="2">
    <source>
        <dbReference type="Proteomes" id="UP000696573"/>
    </source>
</evidence>
<gene>
    <name evidence="1" type="ORF">CRHIZ90672A_00008585</name>
</gene>
<reference evidence="1" key="1">
    <citation type="submission" date="2021-10" db="EMBL/GenBank/DDBJ databases">
        <authorList>
            <person name="Piombo E."/>
        </authorList>
    </citation>
    <scope>NUCLEOTIDE SEQUENCE</scope>
</reference>
<organism evidence="1 2">
    <name type="scientific">Clonostachys rhizophaga</name>
    <dbReference type="NCBI Taxonomy" id="160324"/>
    <lineage>
        <taxon>Eukaryota</taxon>
        <taxon>Fungi</taxon>
        <taxon>Dikarya</taxon>
        <taxon>Ascomycota</taxon>
        <taxon>Pezizomycotina</taxon>
        <taxon>Sordariomycetes</taxon>
        <taxon>Hypocreomycetidae</taxon>
        <taxon>Hypocreales</taxon>
        <taxon>Bionectriaceae</taxon>
        <taxon>Clonostachys</taxon>
    </lineage>
</organism>
<dbReference type="EMBL" id="CABFNQ020000715">
    <property type="protein sequence ID" value="CAH0025880.1"/>
    <property type="molecule type" value="Genomic_DNA"/>
</dbReference>
<dbReference type="Proteomes" id="UP000696573">
    <property type="component" value="Unassembled WGS sequence"/>
</dbReference>